<accession>A0A1H9THF0</accession>
<keyword evidence="2" id="KW-1185">Reference proteome</keyword>
<proteinExistence type="predicted"/>
<dbReference type="AlphaFoldDB" id="A0A1H9THF0"/>
<evidence type="ECO:0000313" key="1">
    <source>
        <dbReference type="EMBL" id="SER96043.1"/>
    </source>
</evidence>
<name>A0A1H9THF0_9PSEU</name>
<dbReference type="EMBL" id="FOFR01000018">
    <property type="protein sequence ID" value="SER96043.1"/>
    <property type="molecule type" value="Genomic_DNA"/>
</dbReference>
<sequence>MSGLEIFGALATGLLLALLIGFVIEAANEFANAPAPAQLIPAAELEDLVRREFERQHVTDPDEGMRQLAALVGLEQR</sequence>
<gene>
    <name evidence="1" type="ORF">SAMN05216188_11896</name>
</gene>
<dbReference type="Proteomes" id="UP000199352">
    <property type="component" value="Unassembled WGS sequence"/>
</dbReference>
<dbReference type="RefSeq" id="WP_089957457.1">
    <property type="nucleotide sequence ID" value="NZ_FOFR01000018.1"/>
</dbReference>
<reference evidence="2" key="1">
    <citation type="submission" date="2016-10" db="EMBL/GenBank/DDBJ databases">
        <authorList>
            <person name="Varghese N."/>
            <person name="Submissions S."/>
        </authorList>
    </citation>
    <scope>NUCLEOTIDE SEQUENCE [LARGE SCALE GENOMIC DNA]</scope>
    <source>
        <strain evidence="2">CGMCC 4.3525</strain>
    </source>
</reference>
<evidence type="ECO:0000313" key="2">
    <source>
        <dbReference type="Proteomes" id="UP000199352"/>
    </source>
</evidence>
<dbReference type="STRING" id="402600.SAMN05216188_11896"/>
<protein>
    <submittedName>
        <fullName evidence="1">Uncharacterized protein</fullName>
    </submittedName>
</protein>
<organism evidence="1 2">
    <name type="scientific">Lentzea xinjiangensis</name>
    <dbReference type="NCBI Taxonomy" id="402600"/>
    <lineage>
        <taxon>Bacteria</taxon>
        <taxon>Bacillati</taxon>
        <taxon>Actinomycetota</taxon>
        <taxon>Actinomycetes</taxon>
        <taxon>Pseudonocardiales</taxon>
        <taxon>Pseudonocardiaceae</taxon>
        <taxon>Lentzea</taxon>
    </lineage>
</organism>